<evidence type="ECO:0000313" key="1">
    <source>
        <dbReference type="EMBL" id="SEL84647.1"/>
    </source>
</evidence>
<reference evidence="1 2" key="1">
    <citation type="submission" date="2016-10" db="EMBL/GenBank/DDBJ databases">
        <authorList>
            <person name="de Groot N.N."/>
        </authorList>
    </citation>
    <scope>NUCLEOTIDE SEQUENCE [LARGE SCALE GENOMIC DNA]</scope>
    <source>
        <strain evidence="1 2">JCM 19513</strain>
    </source>
</reference>
<keyword evidence="2" id="KW-1185">Reference proteome</keyword>
<dbReference type="InterPro" id="IPR025851">
    <property type="entry name" value="SUKH-4"/>
</dbReference>
<dbReference type="Pfam" id="PF14435">
    <property type="entry name" value="SUKH-4"/>
    <property type="match status" value="1"/>
</dbReference>
<organism evidence="1 2">
    <name type="scientific">Atopomonas hussainii</name>
    <dbReference type="NCBI Taxonomy" id="1429083"/>
    <lineage>
        <taxon>Bacteria</taxon>
        <taxon>Pseudomonadati</taxon>
        <taxon>Pseudomonadota</taxon>
        <taxon>Gammaproteobacteria</taxon>
        <taxon>Pseudomonadales</taxon>
        <taxon>Pseudomonadaceae</taxon>
        <taxon>Atopomonas</taxon>
    </lineage>
</organism>
<dbReference type="EMBL" id="FOAS01000036">
    <property type="protein sequence ID" value="SEL84647.1"/>
    <property type="molecule type" value="Genomic_DNA"/>
</dbReference>
<accession>A0A1H7TLC5</accession>
<gene>
    <name evidence="1" type="ORF">SAMN05216214_1361</name>
</gene>
<dbReference type="RefSeq" id="WP_074870804.1">
    <property type="nucleotide sequence ID" value="NZ_FOAS01000036.1"/>
</dbReference>
<sequence>MADSFASRWGQKERALGFEAIASEMVAFGAWSLPESAAPCLSFTAAARPQPIYECFGSRSDWTDKDRARLKRFLVIGSDGAGNPICLENKSGNVVLLNHEDNFVTQQFVNSSIQQLAECLLAYLGEEKASKFQATVQNIDPAALKHGSLWSCELSQLN</sequence>
<name>A0A1H7TLC5_9GAMM</name>
<evidence type="ECO:0000313" key="2">
    <source>
        <dbReference type="Proteomes" id="UP000185766"/>
    </source>
</evidence>
<dbReference type="Proteomes" id="UP000185766">
    <property type="component" value="Unassembled WGS sequence"/>
</dbReference>
<dbReference type="AlphaFoldDB" id="A0A1H7TLC5"/>
<protein>
    <submittedName>
        <fullName evidence="1">SUKH-4 immunity protein</fullName>
    </submittedName>
</protein>
<proteinExistence type="predicted"/>